<evidence type="ECO:0000313" key="4">
    <source>
        <dbReference type="EMBL" id="MDT0643261.1"/>
    </source>
</evidence>
<dbReference type="Proteomes" id="UP001262889">
    <property type="component" value="Unassembled WGS sequence"/>
</dbReference>
<name>A0ABU3CAB3_9FLAO</name>
<keyword evidence="1" id="KW-0378">Hydrolase</keyword>
<evidence type="ECO:0000313" key="5">
    <source>
        <dbReference type="Proteomes" id="UP001262889"/>
    </source>
</evidence>
<keyword evidence="2" id="KW-0732">Signal</keyword>
<dbReference type="InterPro" id="IPR013658">
    <property type="entry name" value="SGL"/>
</dbReference>
<gene>
    <name evidence="4" type="ORF">RM553_10515</name>
</gene>
<dbReference type="Gene3D" id="2.120.10.30">
    <property type="entry name" value="TolB, C-terminal domain"/>
    <property type="match status" value="1"/>
</dbReference>
<feature type="signal peptide" evidence="2">
    <location>
        <begin position="1"/>
        <end position="20"/>
    </location>
</feature>
<accession>A0ABU3CAB3</accession>
<dbReference type="SUPFAM" id="SSF63829">
    <property type="entry name" value="Calcium-dependent phosphotriesterase"/>
    <property type="match status" value="1"/>
</dbReference>
<protein>
    <submittedName>
        <fullName evidence="4">SMP-30/gluconolactonase/LRE family protein</fullName>
    </submittedName>
</protein>
<dbReference type="PANTHER" id="PTHR47572">
    <property type="entry name" value="LIPOPROTEIN-RELATED"/>
    <property type="match status" value="1"/>
</dbReference>
<evidence type="ECO:0000259" key="3">
    <source>
        <dbReference type="Pfam" id="PF08450"/>
    </source>
</evidence>
<reference evidence="4 5" key="1">
    <citation type="submission" date="2023-09" db="EMBL/GenBank/DDBJ databases">
        <authorList>
            <person name="Rey-Velasco X."/>
        </authorList>
    </citation>
    <scope>NUCLEOTIDE SEQUENCE [LARGE SCALE GENOMIC DNA]</scope>
    <source>
        <strain evidence="4 5">F363</strain>
    </source>
</reference>
<sequence length="300" mass="33811">MKKFYILSFSFLACCFYAKAQQKLIISENANLQLVSDEFEFTEGPAADSLGNVFFTDQPNNRILKWDAETGEISLFLEDARRANGLFVDDEGNLLACADENFQLIKISPKKQIEVLVGSFKGKNLNGPNDLWLDKKGGIYFTDPYYQREYWEREQPDLQGQNVYYLARGEKDPVIVAKDLKKPNGIIGTADGKKLYIADIGDNKTYSYTVSAEGKLTDKTLFVEQGSDGMTIDENGNVYLTGDGVTVYNKNGEKIEHIKVGEEWTANVTFGGKDQQTLFITAMDAVYTLKMKLRGTRWQP</sequence>
<dbReference type="InterPro" id="IPR051262">
    <property type="entry name" value="SMP-30/CGR1_Lactonase"/>
</dbReference>
<feature type="domain" description="SMP-30/Gluconolactonase/LRE-like region" evidence="3">
    <location>
        <begin position="41"/>
        <end position="282"/>
    </location>
</feature>
<dbReference type="PANTHER" id="PTHR47572:SF4">
    <property type="entry name" value="LACTONASE DRP35"/>
    <property type="match status" value="1"/>
</dbReference>
<feature type="chain" id="PRO_5046471741" evidence="2">
    <location>
        <begin position="21"/>
        <end position="300"/>
    </location>
</feature>
<dbReference type="RefSeq" id="WP_311534881.1">
    <property type="nucleotide sequence ID" value="NZ_JAVRHQ010000011.1"/>
</dbReference>
<organism evidence="4 5">
    <name type="scientific">Autumnicola tepida</name>
    <dbReference type="NCBI Taxonomy" id="3075595"/>
    <lineage>
        <taxon>Bacteria</taxon>
        <taxon>Pseudomonadati</taxon>
        <taxon>Bacteroidota</taxon>
        <taxon>Flavobacteriia</taxon>
        <taxon>Flavobacteriales</taxon>
        <taxon>Flavobacteriaceae</taxon>
        <taxon>Autumnicola</taxon>
    </lineage>
</organism>
<keyword evidence="5" id="KW-1185">Reference proteome</keyword>
<dbReference type="Pfam" id="PF08450">
    <property type="entry name" value="SGL"/>
    <property type="match status" value="1"/>
</dbReference>
<evidence type="ECO:0000256" key="2">
    <source>
        <dbReference type="SAM" id="SignalP"/>
    </source>
</evidence>
<dbReference type="EMBL" id="JAVRHQ010000011">
    <property type="protein sequence ID" value="MDT0643261.1"/>
    <property type="molecule type" value="Genomic_DNA"/>
</dbReference>
<evidence type="ECO:0000256" key="1">
    <source>
        <dbReference type="ARBA" id="ARBA00022801"/>
    </source>
</evidence>
<comment type="caution">
    <text evidence="4">The sequence shown here is derived from an EMBL/GenBank/DDBJ whole genome shotgun (WGS) entry which is preliminary data.</text>
</comment>
<proteinExistence type="predicted"/>
<dbReference type="InterPro" id="IPR011042">
    <property type="entry name" value="6-blade_b-propeller_TolB-like"/>
</dbReference>